<reference evidence="1 2" key="1">
    <citation type="journal article" date="2018" name="Front. Plant Sci.">
        <title>Red Clover (Trifolium pratense) and Zigzag Clover (T. medium) - A Picture of Genomic Similarities and Differences.</title>
        <authorList>
            <person name="Dluhosova J."/>
            <person name="Istvanek J."/>
            <person name="Nedelnik J."/>
            <person name="Repkova J."/>
        </authorList>
    </citation>
    <scope>NUCLEOTIDE SEQUENCE [LARGE SCALE GENOMIC DNA]</scope>
    <source>
        <strain evidence="2">cv. 10/8</strain>
        <tissue evidence="1">Leaf</tissue>
    </source>
</reference>
<evidence type="ECO:0000313" key="1">
    <source>
        <dbReference type="EMBL" id="MCI40520.1"/>
    </source>
</evidence>
<accession>A0A392RXL0</accession>
<proteinExistence type="predicted"/>
<feature type="non-terminal residue" evidence="1">
    <location>
        <position position="1"/>
    </location>
</feature>
<keyword evidence="2" id="KW-1185">Reference proteome</keyword>
<organism evidence="1 2">
    <name type="scientific">Trifolium medium</name>
    <dbReference type="NCBI Taxonomy" id="97028"/>
    <lineage>
        <taxon>Eukaryota</taxon>
        <taxon>Viridiplantae</taxon>
        <taxon>Streptophyta</taxon>
        <taxon>Embryophyta</taxon>
        <taxon>Tracheophyta</taxon>
        <taxon>Spermatophyta</taxon>
        <taxon>Magnoliopsida</taxon>
        <taxon>eudicotyledons</taxon>
        <taxon>Gunneridae</taxon>
        <taxon>Pentapetalae</taxon>
        <taxon>rosids</taxon>
        <taxon>fabids</taxon>
        <taxon>Fabales</taxon>
        <taxon>Fabaceae</taxon>
        <taxon>Papilionoideae</taxon>
        <taxon>50 kb inversion clade</taxon>
        <taxon>NPAAA clade</taxon>
        <taxon>Hologalegina</taxon>
        <taxon>IRL clade</taxon>
        <taxon>Trifolieae</taxon>
        <taxon>Trifolium</taxon>
    </lineage>
</organism>
<comment type="caution">
    <text evidence="1">The sequence shown here is derived from an EMBL/GenBank/DDBJ whole genome shotgun (WGS) entry which is preliminary data.</text>
</comment>
<evidence type="ECO:0000313" key="2">
    <source>
        <dbReference type="Proteomes" id="UP000265520"/>
    </source>
</evidence>
<dbReference type="EMBL" id="LXQA010280756">
    <property type="protein sequence ID" value="MCI40520.1"/>
    <property type="molecule type" value="Genomic_DNA"/>
</dbReference>
<dbReference type="Proteomes" id="UP000265520">
    <property type="component" value="Unassembled WGS sequence"/>
</dbReference>
<protein>
    <submittedName>
        <fullName evidence="1">Uncharacterized protein</fullName>
    </submittedName>
</protein>
<name>A0A392RXL0_9FABA</name>
<dbReference type="AlphaFoldDB" id="A0A392RXL0"/>
<sequence length="55" mass="5445">QNQNTGATGGCEVEPDTATAVGPLGAGYLIGVLLSKNIAEAAESGDDEGVTNVRI</sequence>